<name>M3TJI1_GORML</name>
<keyword evidence="2" id="KW-1185">Reference proteome</keyword>
<reference evidence="1 2" key="1">
    <citation type="submission" date="2013-02" db="EMBL/GenBank/DDBJ databases">
        <title>Whole genome shotgun sequence of Gordonia malaquae NBRC 108250.</title>
        <authorList>
            <person name="Yoshida I."/>
            <person name="Hosoyama A."/>
            <person name="Tsuchikane K."/>
            <person name="Ando Y."/>
            <person name="Baba S."/>
            <person name="Ohji S."/>
            <person name="Hamada M."/>
            <person name="Tamura T."/>
            <person name="Yamazoe A."/>
            <person name="Yamazaki S."/>
            <person name="Fujita N."/>
        </authorList>
    </citation>
    <scope>NUCLEOTIDE SEQUENCE [LARGE SCALE GENOMIC DNA]</scope>
    <source>
        <strain evidence="1 2">NBRC 108250</strain>
    </source>
</reference>
<dbReference type="RefSeq" id="WP_008381604.1">
    <property type="nucleotide sequence ID" value="NZ_BAOP01000041.1"/>
</dbReference>
<accession>M3TJI1</accession>
<evidence type="ECO:0000313" key="2">
    <source>
        <dbReference type="Proteomes" id="UP000035009"/>
    </source>
</evidence>
<sequence>MTEDVTLVFAGQRYPITSDTADGILRAIDSFDFNTHVANVHVSTTDGRDLLLRLGPSMPLVLERQSSE</sequence>
<comment type="caution">
    <text evidence="1">The sequence shown here is derived from an EMBL/GenBank/DDBJ whole genome shotgun (WGS) entry which is preliminary data.</text>
</comment>
<dbReference type="Proteomes" id="UP000035009">
    <property type="component" value="Unassembled WGS sequence"/>
</dbReference>
<proteinExistence type="predicted"/>
<dbReference type="EMBL" id="BAOP01000041">
    <property type="protein sequence ID" value="GAC81661.1"/>
    <property type="molecule type" value="Genomic_DNA"/>
</dbReference>
<gene>
    <name evidence="1" type="ORF">GM1_041_00320</name>
</gene>
<evidence type="ECO:0000313" key="1">
    <source>
        <dbReference type="EMBL" id="GAC81661.1"/>
    </source>
</evidence>
<protein>
    <submittedName>
        <fullName evidence="1">Uncharacterized protein</fullName>
    </submittedName>
</protein>
<dbReference type="OrthoDB" id="4381845at2"/>
<dbReference type="AlphaFoldDB" id="M3TJI1"/>
<organism evidence="1 2">
    <name type="scientific">Gordonia malaquae NBRC 108250</name>
    <dbReference type="NCBI Taxonomy" id="1223542"/>
    <lineage>
        <taxon>Bacteria</taxon>
        <taxon>Bacillati</taxon>
        <taxon>Actinomycetota</taxon>
        <taxon>Actinomycetes</taxon>
        <taxon>Mycobacteriales</taxon>
        <taxon>Gordoniaceae</taxon>
        <taxon>Gordonia</taxon>
    </lineage>
</organism>
<dbReference type="STRING" id="410332.SAMN04488550_4187"/>